<evidence type="ECO:0000313" key="2">
    <source>
        <dbReference type="EMBL" id="VDM76652.1"/>
    </source>
</evidence>
<dbReference type="AlphaFoldDB" id="A0A3P7LBK9"/>
<organism evidence="2 3">
    <name type="scientific">Strongylus vulgaris</name>
    <name type="common">Blood worm</name>
    <dbReference type="NCBI Taxonomy" id="40348"/>
    <lineage>
        <taxon>Eukaryota</taxon>
        <taxon>Metazoa</taxon>
        <taxon>Ecdysozoa</taxon>
        <taxon>Nematoda</taxon>
        <taxon>Chromadorea</taxon>
        <taxon>Rhabditida</taxon>
        <taxon>Rhabditina</taxon>
        <taxon>Rhabditomorpha</taxon>
        <taxon>Strongyloidea</taxon>
        <taxon>Strongylidae</taxon>
        <taxon>Strongylus</taxon>
    </lineage>
</organism>
<dbReference type="Pfam" id="PF00201">
    <property type="entry name" value="UDPGT"/>
    <property type="match status" value="1"/>
</dbReference>
<gene>
    <name evidence="2" type="ORF">SVUK_LOCUS11650</name>
</gene>
<dbReference type="EMBL" id="UYYB01097429">
    <property type="protein sequence ID" value="VDM76652.1"/>
    <property type="molecule type" value="Genomic_DNA"/>
</dbReference>
<accession>A0A3P7LBK9</accession>
<evidence type="ECO:0000256" key="1">
    <source>
        <dbReference type="ARBA" id="ARBA00022679"/>
    </source>
</evidence>
<proteinExistence type="predicted"/>
<keyword evidence="3" id="KW-1185">Reference proteome</keyword>
<name>A0A3P7LBK9_STRVU</name>
<dbReference type="InterPro" id="IPR002213">
    <property type="entry name" value="UDP_glucos_trans"/>
</dbReference>
<dbReference type="GO" id="GO:0008194">
    <property type="term" value="F:UDP-glycosyltransferase activity"/>
    <property type="evidence" value="ECO:0007669"/>
    <property type="project" value="InterPro"/>
</dbReference>
<reference evidence="2 3" key="1">
    <citation type="submission" date="2018-11" db="EMBL/GenBank/DDBJ databases">
        <authorList>
            <consortium name="Pathogen Informatics"/>
        </authorList>
    </citation>
    <scope>NUCLEOTIDE SEQUENCE [LARGE SCALE GENOMIC DNA]</scope>
</reference>
<evidence type="ECO:0000313" key="3">
    <source>
        <dbReference type="Proteomes" id="UP000270094"/>
    </source>
</evidence>
<dbReference type="SUPFAM" id="SSF53756">
    <property type="entry name" value="UDP-Glycosyltransferase/glycogen phosphorylase"/>
    <property type="match status" value="1"/>
</dbReference>
<protein>
    <submittedName>
        <fullName evidence="2">Uncharacterized protein</fullName>
    </submittedName>
</protein>
<keyword evidence="1" id="KW-0808">Transferase</keyword>
<dbReference type="OrthoDB" id="5835829at2759"/>
<sequence length="84" mass="9675">MRIGTQLAFGSCKNVISNRKFLTWLKDQHFDLAFVHVYQTCPIGLVEIGRIPTWIWLNSSPLMDHVAQRVGVPTIPSYIPRTFF</sequence>
<dbReference type="Proteomes" id="UP000270094">
    <property type="component" value="Unassembled WGS sequence"/>
</dbReference>